<dbReference type="OrthoDB" id="3378428at2"/>
<dbReference type="Proteomes" id="UP000630594">
    <property type="component" value="Unassembled WGS sequence"/>
</dbReference>
<name>A0A4P7UGZ8_9ACTN</name>
<feature type="transmembrane region" description="Helical" evidence="1">
    <location>
        <begin position="12"/>
        <end position="34"/>
    </location>
</feature>
<gene>
    <name evidence="3" type="ORF">E2C04_13675</name>
    <name evidence="2" type="ORF">GCM10007231_23260</name>
</gene>
<dbReference type="KEGG" id="ndp:E2C04_13675"/>
<dbReference type="EMBL" id="CP038462">
    <property type="protein sequence ID" value="QCC77969.1"/>
    <property type="molecule type" value="Genomic_DNA"/>
</dbReference>
<evidence type="ECO:0000313" key="3">
    <source>
        <dbReference type="EMBL" id="QCC77969.1"/>
    </source>
</evidence>
<dbReference type="EMBL" id="BMCK01000003">
    <property type="protein sequence ID" value="GGD23491.1"/>
    <property type="molecule type" value="Genomic_DNA"/>
</dbReference>
<reference evidence="3 4" key="1">
    <citation type="journal article" date="2008" name="Int. J. Syst. Evol. Microbiol.">
        <title>Nocardioides daphniae sp. nov., isolated from Daphnia cucullata (Crustacea: Cladocera).</title>
        <authorList>
            <person name="Toth E.M."/>
            <person name="Keki Z."/>
            <person name="Homonnay Z.G."/>
            <person name="Borsodi A.K."/>
            <person name="Marialigeti K."/>
            <person name="Schumann P."/>
        </authorList>
    </citation>
    <scope>NUCLEOTIDE SEQUENCE [LARGE SCALE GENOMIC DNA]</scope>
    <source>
        <strain evidence="3 4">JCM 16608</strain>
    </source>
</reference>
<proteinExistence type="predicted"/>
<reference evidence="2" key="2">
    <citation type="journal article" date="2014" name="Int. J. Syst. Evol. Microbiol.">
        <title>Complete genome of a new Firmicutes species belonging to the dominant human colonic microbiota ('Ruminococcus bicirculans') reveals two chromosomes and a selective capacity to utilize plant glucans.</title>
        <authorList>
            <consortium name="NISC Comparative Sequencing Program"/>
            <person name="Wegmann U."/>
            <person name="Louis P."/>
            <person name="Goesmann A."/>
            <person name="Henrissat B."/>
            <person name="Duncan S.H."/>
            <person name="Flint H.J."/>
        </authorList>
    </citation>
    <scope>NUCLEOTIDE SEQUENCE</scope>
    <source>
        <strain evidence="2">CCM 7403</strain>
    </source>
</reference>
<dbReference type="RefSeq" id="WP_135833012.1">
    <property type="nucleotide sequence ID" value="NZ_BMCK01000003.1"/>
</dbReference>
<organism evidence="3 4">
    <name type="scientific">Nocardioides daphniae</name>
    <dbReference type="NCBI Taxonomy" id="402297"/>
    <lineage>
        <taxon>Bacteria</taxon>
        <taxon>Bacillati</taxon>
        <taxon>Actinomycetota</taxon>
        <taxon>Actinomycetes</taxon>
        <taxon>Propionibacteriales</taxon>
        <taxon>Nocardioidaceae</taxon>
        <taxon>Nocardioides</taxon>
    </lineage>
</organism>
<evidence type="ECO:0000313" key="5">
    <source>
        <dbReference type="Proteomes" id="UP000630594"/>
    </source>
</evidence>
<keyword evidence="1" id="KW-0472">Membrane</keyword>
<dbReference type="AlphaFoldDB" id="A0A4P7UGZ8"/>
<keyword evidence="5" id="KW-1185">Reference proteome</keyword>
<accession>A0A4P7UGZ8</accession>
<sequence length="210" mass="22174">MRSTLDKLISWTGLVLAAVLAVAGGLLTWGAVFIGDQVDQQFSDQAIVMPEGPALEGLPDADRKALEPFAGEQLDDGPKARAYADHYIKAHMISSGEETLKAYPQERDHDGPVTYEEASGYGRALSAQVAEAGDKATPEQVAAAEAWMGQRESLFMGNTLRGLLLYGYAFATMGTIAGYAAIGAFVGAAIFLVLGLLGLAHSRKVARAEA</sequence>
<reference evidence="5" key="3">
    <citation type="journal article" date="2019" name="Int. J. Syst. Evol. Microbiol.">
        <title>The Global Catalogue of Microorganisms (GCM) 10K type strain sequencing project: providing services to taxonomists for standard genome sequencing and annotation.</title>
        <authorList>
            <consortium name="The Broad Institute Genomics Platform"/>
            <consortium name="The Broad Institute Genome Sequencing Center for Infectious Disease"/>
            <person name="Wu L."/>
            <person name="Ma J."/>
        </authorList>
    </citation>
    <scope>NUCLEOTIDE SEQUENCE [LARGE SCALE GENOMIC DNA]</scope>
    <source>
        <strain evidence="5">CCM 7403</strain>
    </source>
</reference>
<evidence type="ECO:0008006" key="6">
    <source>
        <dbReference type="Google" id="ProtNLM"/>
    </source>
</evidence>
<evidence type="ECO:0000313" key="2">
    <source>
        <dbReference type="EMBL" id="GGD23491.1"/>
    </source>
</evidence>
<evidence type="ECO:0000256" key="1">
    <source>
        <dbReference type="SAM" id="Phobius"/>
    </source>
</evidence>
<feature type="transmembrane region" description="Helical" evidence="1">
    <location>
        <begin position="165"/>
        <end position="197"/>
    </location>
</feature>
<reference evidence="3" key="4">
    <citation type="submission" date="2019-03" db="EMBL/GenBank/DDBJ databases">
        <authorList>
            <person name="Huang Y."/>
        </authorList>
    </citation>
    <scope>NUCLEOTIDE SEQUENCE</scope>
    <source>
        <strain evidence="3">JCM 16608</strain>
    </source>
</reference>
<protein>
    <recommendedName>
        <fullName evidence="6">Aromatic ring-opening dioxygenase LigA</fullName>
    </recommendedName>
</protein>
<reference evidence="2" key="5">
    <citation type="submission" date="2024-05" db="EMBL/GenBank/DDBJ databases">
        <authorList>
            <person name="Sun Q."/>
            <person name="Sedlacek I."/>
        </authorList>
    </citation>
    <scope>NUCLEOTIDE SEQUENCE</scope>
    <source>
        <strain evidence="2">CCM 7403</strain>
    </source>
</reference>
<evidence type="ECO:0000313" key="4">
    <source>
        <dbReference type="Proteomes" id="UP000297025"/>
    </source>
</evidence>
<keyword evidence="1" id="KW-1133">Transmembrane helix</keyword>
<dbReference type="Proteomes" id="UP000297025">
    <property type="component" value="Chromosome"/>
</dbReference>
<keyword evidence="1" id="KW-0812">Transmembrane</keyword>